<evidence type="ECO:0000256" key="1">
    <source>
        <dbReference type="SAM" id="Phobius"/>
    </source>
</evidence>
<keyword evidence="1" id="KW-0812">Transmembrane</keyword>
<name>A0A098VU48_9MICR</name>
<keyword evidence="1" id="KW-0472">Membrane</keyword>
<dbReference type="AlphaFoldDB" id="A0A098VU48"/>
<dbReference type="RefSeq" id="XP_013238892.1">
    <property type="nucleotide sequence ID" value="XM_013383438.1"/>
</dbReference>
<reference evidence="2 3" key="1">
    <citation type="submission" date="2014-04" db="EMBL/GenBank/DDBJ databases">
        <title>A new species of microsporidia sheds light on the evolution of extreme parasitism.</title>
        <authorList>
            <person name="Haag K.L."/>
            <person name="James T.Y."/>
            <person name="Larsson R."/>
            <person name="Schaer T.M."/>
            <person name="Refardt D."/>
            <person name="Pombert J.-F."/>
            <person name="Ebert D."/>
        </authorList>
    </citation>
    <scope>NUCLEOTIDE SEQUENCE [LARGE SCALE GENOMIC DNA]</scope>
    <source>
        <strain evidence="2 3">UGP3</strain>
        <tissue evidence="2">Spores</tissue>
    </source>
</reference>
<dbReference type="Proteomes" id="UP000029725">
    <property type="component" value="Unassembled WGS sequence"/>
</dbReference>
<protein>
    <submittedName>
        <fullName evidence="2">Uncharacterized protein</fullName>
    </submittedName>
</protein>
<dbReference type="VEuPathDB" id="MicrosporidiaDB:DI09_16p190"/>
<dbReference type="HOGENOM" id="CLU_2292346_0_0_1"/>
<gene>
    <name evidence="2" type="ORF">DI09_16p190</name>
</gene>
<keyword evidence="3" id="KW-1185">Reference proteome</keyword>
<dbReference type="GeneID" id="25258638"/>
<sequence length="101" mass="11527">MLEFSEQELHSTQYWCELEEKKKDSLVEKKLKCLFSVEPIAEYRQFSSNNQYGSCVLTSGIVPREVADQLPFLRSHDSMMFPPALVGIIILLTILATLLSC</sequence>
<organism evidence="2 3">
    <name type="scientific">Mitosporidium daphniae</name>
    <dbReference type="NCBI Taxonomy" id="1485682"/>
    <lineage>
        <taxon>Eukaryota</taxon>
        <taxon>Fungi</taxon>
        <taxon>Fungi incertae sedis</taxon>
        <taxon>Microsporidia</taxon>
        <taxon>Mitosporidium</taxon>
    </lineage>
</organism>
<accession>A0A098VU48</accession>
<dbReference type="EMBL" id="JMKJ01000077">
    <property type="protein sequence ID" value="KGG52465.1"/>
    <property type="molecule type" value="Genomic_DNA"/>
</dbReference>
<comment type="caution">
    <text evidence="2">The sequence shown here is derived from an EMBL/GenBank/DDBJ whole genome shotgun (WGS) entry which is preliminary data.</text>
</comment>
<evidence type="ECO:0000313" key="2">
    <source>
        <dbReference type="EMBL" id="KGG52465.1"/>
    </source>
</evidence>
<evidence type="ECO:0000313" key="3">
    <source>
        <dbReference type="Proteomes" id="UP000029725"/>
    </source>
</evidence>
<keyword evidence="1" id="KW-1133">Transmembrane helix</keyword>
<feature type="transmembrane region" description="Helical" evidence="1">
    <location>
        <begin position="80"/>
        <end position="99"/>
    </location>
</feature>
<proteinExistence type="predicted"/>